<dbReference type="RefSeq" id="WP_035068805.1">
    <property type="nucleotide sequence ID" value="NZ_JMIH01000004.1"/>
</dbReference>
<dbReference type="NCBIfam" id="TIGR00080">
    <property type="entry name" value="pimt"/>
    <property type="match status" value="1"/>
</dbReference>
<dbReference type="PANTHER" id="PTHR11579">
    <property type="entry name" value="PROTEIN-L-ISOASPARTATE O-METHYLTRANSFERASE"/>
    <property type="match status" value="1"/>
</dbReference>
<proteinExistence type="inferred from homology"/>
<keyword evidence="5 7" id="KW-0808">Transferase</keyword>
<dbReference type="GO" id="GO:0004719">
    <property type="term" value="F:protein-L-isoaspartate (D-aspartate) O-methyltransferase activity"/>
    <property type="evidence" value="ECO:0007669"/>
    <property type="project" value="UniProtKB-UniRule"/>
</dbReference>
<dbReference type="OrthoDB" id="9810066at2"/>
<dbReference type="STRING" id="1048983.EL17_22675"/>
<protein>
    <recommendedName>
        <fullName evidence="7">Protein-L-isoaspartate O-methyltransferase</fullName>
        <ecNumber evidence="7">2.1.1.77</ecNumber>
    </recommendedName>
    <alternativeName>
        <fullName evidence="7">L-isoaspartyl protein carboxyl methyltransferase</fullName>
    </alternativeName>
    <alternativeName>
        <fullName evidence="7">Protein L-isoaspartyl methyltransferase</fullName>
    </alternativeName>
    <alternativeName>
        <fullName evidence="7">Protein-beta-aspartate methyltransferase</fullName>
        <shortName evidence="7">PIMT</shortName>
    </alternativeName>
</protein>
<keyword evidence="9" id="KW-1185">Reference proteome</keyword>
<evidence type="ECO:0000256" key="2">
    <source>
        <dbReference type="ARBA" id="ARBA00005369"/>
    </source>
</evidence>
<reference evidence="8 9" key="1">
    <citation type="submission" date="2014-04" db="EMBL/GenBank/DDBJ databases">
        <title>Characterization and application of a salt tolerant electro-active bacterium.</title>
        <authorList>
            <person name="Yang L."/>
            <person name="Wei S."/>
            <person name="Tay Q.X.M."/>
        </authorList>
    </citation>
    <scope>NUCLEOTIDE SEQUENCE [LARGE SCALE GENOMIC DNA]</scope>
    <source>
        <strain evidence="8 9">LY1</strain>
    </source>
</reference>
<comment type="subcellular location">
    <subcellularLocation>
        <location evidence="1 7">Cytoplasm</location>
    </subcellularLocation>
</comment>
<dbReference type="Pfam" id="PF01135">
    <property type="entry name" value="PCMT"/>
    <property type="match status" value="1"/>
</dbReference>
<dbReference type="PROSITE" id="PS01279">
    <property type="entry name" value="PCMT"/>
    <property type="match status" value="1"/>
</dbReference>
<comment type="caution">
    <text evidence="8">The sequence shown here is derived from an EMBL/GenBank/DDBJ whole genome shotgun (WGS) entry which is preliminary data.</text>
</comment>
<evidence type="ECO:0000256" key="1">
    <source>
        <dbReference type="ARBA" id="ARBA00004496"/>
    </source>
</evidence>
<comment type="function">
    <text evidence="7">Catalyzes the methyl esterification of L-isoaspartyl residues in peptides and proteins that result from spontaneous decomposition of normal L-aspartyl and L-asparaginyl residues. It plays a role in the repair and/or degradation of damaged proteins.</text>
</comment>
<evidence type="ECO:0000313" key="8">
    <source>
        <dbReference type="EMBL" id="KEO75829.1"/>
    </source>
</evidence>
<dbReference type="eggNOG" id="COG2518">
    <property type="taxonomic scope" value="Bacteria"/>
</dbReference>
<accession>A0A074L3S0</accession>
<dbReference type="Gene3D" id="3.40.50.150">
    <property type="entry name" value="Vaccinia Virus protein VP39"/>
    <property type="match status" value="1"/>
</dbReference>
<sequence>MKWMVIIFLISFFQKDQYRSARDRMVKTQIDDRGIKNPLILEAMRKVPRHLLVPQNQRGNAYLDRPLAIGNGQTISQPYIVAYMTHLLEPIKGMKVLEIGTGSGYQAAVLAEIVSEVYTVEIIEKLGRQAERDLKKIGYENIHVKIGDGYTGWEEHAPFDAILVTAAASQIPQPLIDQLKVGGRMIIPVGPLASTQKLIMVEKTKHEIKTKDLMPVRFVPFTRTKL</sequence>
<dbReference type="PANTHER" id="PTHR11579:SF0">
    <property type="entry name" value="PROTEIN-L-ISOASPARTATE(D-ASPARTATE) O-METHYLTRANSFERASE"/>
    <property type="match status" value="1"/>
</dbReference>
<dbReference type="GO" id="GO:0032259">
    <property type="term" value="P:methylation"/>
    <property type="evidence" value="ECO:0007669"/>
    <property type="project" value="UniProtKB-KW"/>
</dbReference>
<dbReference type="InterPro" id="IPR029063">
    <property type="entry name" value="SAM-dependent_MTases_sf"/>
</dbReference>
<evidence type="ECO:0000256" key="4">
    <source>
        <dbReference type="ARBA" id="ARBA00022603"/>
    </source>
</evidence>
<keyword evidence="6 7" id="KW-0949">S-adenosyl-L-methionine</keyword>
<dbReference type="Proteomes" id="UP000027821">
    <property type="component" value="Unassembled WGS sequence"/>
</dbReference>
<dbReference type="SUPFAM" id="SSF53335">
    <property type="entry name" value="S-adenosyl-L-methionine-dependent methyltransferases"/>
    <property type="match status" value="1"/>
</dbReference>
<evidence type="ECO:0000256" key="5">
    <source>
        <dbReference type="ARBA" id="ARBA00022679"/>
    </source>
</evidence>
<feature type="active site" evidence="7">
    <location>
        <position position="76"/>
    </location>
</feature>
<keyword evidence="3 7" id="KW-0963">Cytoplasm</keyword>
<dbReference type="InterPro" id="IPR000682">
    <property type="entry name" value="PCMT"/>
</dbReference>
<comment type="catalytic activity">
    <reaction evidence="7">
        <text>[protein]-L-isoaspartate + S-adenosyl-L-methionine = [protein]-L-isoaspartate alpha-methyl ester + S-adenosyl-L-homocysteine</text>
        <dbReference type="Rhea" id="RHEA:12705"/>
        <dbReference type="Rhea" id="RHEA-COMP:12143"/>
        <dbReference type="Rhea" id="RHEA-COMP:12144"/>
        <dbReference type="ChEBI" id="CHEBI:57856"/>
        <dbReference type="ChEBI" id="CHEBI:59789"/>
        <dbReference type="ChEBI" id="CHEBI:90596"/>
        <dbReference type="ChEBI" id="CHEBI:90598"/>
        <dbReference type="EC" id="2.1.1.77"/>
    </reaction>
</comment>
<gene>
    <name evidence="7" type="primary">pcm</name>
    <name evidence="8" type="ORF">EL17_22675</name>
</gene>
<dbReference type="FunFam" id="3.40.50.150:FF:000010">
    <property type="entry name" value="Protein-L-isoaspartate O-methyltransferase"/>
    <property type="match status" value="1"/>
</dbReference>
<dbReference type="EMBL" id="JMIH01000004">
    <property type="protein sequence ID" value="KEO75829.1"/>
    <property type="molecule type" value="Genomic_DNA"/>
</dbReference>
<dbReference type="EC" id="2.1.1.77" evidence="7"/>
<dbReference type="CDD" id="cd02440">
    <property type="entry name" value="AdoMet_MTases"/>
    <property type="match status" value="1"/>
</dbReference>
<evidence type="ECO:0000256" key="7">
    <source>
        <dbReference type="HAMAP-Rule" id="MF_00090"/>
    </source>
</evidence>
<dbReference type="GO" id="GO:0030091">
    <property type="term" value="P:protein repair"/>
    <property type="evidence" value="ECO:0007669"/>
    <property type="project" value="UniProtKB-UniRule"/>
</dbReference>
<dbReference type="AlphaFoldDB" id="A0A074L3S0"/>
<evidence type="ECO:0000256" key="6">
    <source>
        <dbReference type="ARBA" id="ARBA00022691"/>
    </source>
</evidence>
<evidence type="ECO:0000313" key="9">
    <source>
        <dbReference type="Proteomes" id="UP000027821"/>
    </source>
</evidence>
<dbReference type="NCBIfam" id="NF001453">
    <property type="entry name" value="PRK00312.1"/>
    <property type="match status" value="1"/>
</dbReference>
<name>A0A074L3S0_9BACT</name>
<dbReference type="HAMAP" id="MF_00090">
    <property type="entry name" value="PIMT"/>
    <property type="match status" value="1"/>
</dbReference>
<comment type="similarity">
    <text evidence="2 7">Belongs to the methyltransferase superfamily. L-isoaspartyl/D-aspartyl protein methyltransferase family.</text>
</comment>
<evidence type="ECO:0000256" key="3">
    <source>
        <dbReference type="ARBA" id="ARBA00022490"/>
    </source>
</evidence>
<dbReference type="GO" id="GO:0005737">
    <property type="term" value="C:cytoplasm"/>
    <property type="evidence" value="ECO:0007669"/>
    <property type="project" value="UniProtKB-SubCell"/>
</dbReference>
<keyword evidence="4 7" id="KW-0489">Methyltransferase</keyword>
<organism evidence="8 9">
    <name type="scientific">Anditalea andensis</name>
    <dbReference type="NCBI Taxonomy" id="1048983"/>
    <lineage>
        <taxon>Bacteria</taxon>
        <taxon>Pseudomonadati</taxon>
        <taxon>Bacteroidota</taxon>
        <taxon>Cytophagia</taxon>
        <taxon>Cytophagales</taxon>
        <taxon>Cytophagaceae</taxon>
        <taxon>Anditalea</taxon>
    </lineage>
</organism>